<dbReference type="InterPro" id="IPR018891">
    <property type="entry name" value="AIPR_C"/>
</dbReference>
<organism evidence="2 3">
    <name type="scientific">Rhodococcus opacus</name>
    <name type="common">Nocardia opaca</name>
    <dbReference type="NCBI Taxonomy" id="37919"/>
    <lineage>
        <taxon>Bacteria</taxon>
        <taxon>Bacillati</taxon>
        <taxon>Actinomycetota</taxon>
        <taxon>Actinomycetes</taxon>
        <taxon>Mycobacteriales</taxon>
        <taxon>Nocardiaceae</taxon>
        <taxon>Rhodococcus</taxon>
    </lineage>
</organism>
<sequence>MDRILQNYLDTFQSEQSLPKTDKSTTFEHFVNYIVIHELYGDEFNVMDVHTGGGGDLAIDGIAIIVNGKLVSSKSEVADLVELNKYLSAEFVFIQSKTSSSFDGAQIRNFLDGVHEFTTPGGSVRSDLISELTEVFNFIYENIVRFTKGKPSCKVLYACTGKWTNDANLSEKARKGKEAIEDTNLFSDVEFSPLGSAELQDKFLRSRGVPSSEVKFSNRITLPQIPGIKESYFGVIPAPEFIKIVTDSSGRLRKSVFEDNVRDFQDYNVVNQSIQETLQDATNKGRFSVLNNGVTVVARELDTTGDTFHISDYQIVNGCQTSHVLFHEMSELDDSVQIPIKIISTEDEEVITSIISATNSQTQVSAEDLYALGKFQKGIEEHFRTFDDKKALHYERRSNQYSTATGVEKVRIITKAQQIKSFASMFLDEPHKADRYYSDLRANVGSEIFRDDHKYDPYYTSAFALYKIEFLFRNSGIFTDYKPARYQLIMLFRYLAGVDNVSPSNSNKIEKECDVICKALWDDTKASRIFTEATKIVDEALNGTPVNRDIVRTQTFTANIRDAAKELMKARS</sequence>
<evidence type="ECO:0000259" key="1">
    <source>
        <dbReference type="Pfam" id="PF10592"/>
    </source>
</evidence>
<dbReference type="Pfam" id="PF10592">
    <property type="entry name" value="AIPR"/>
    <property type="match status" value="1"/>
</dbReference>
<dbReference type="PATRIC" id="fig|37919.13.peg.5503"/>
<evidence type="ECO:0000313" key="2">
    <source>
        <dbReference type="EMBL" id="ANS29899.1"/>
    </source>
</evidence>
<dbReference type="EMBL" id="CP009111">
    <property type="protein sequence ID" value="ANS29899.1"/>
    <property type="molecule type" value="Genomic_DNA"/>
</dbReference>
<dbReference type="Proteomes" id="UP000186108">
    <property type="component" value="Chromosome"/>
</dbReference>
<proteinExistence type="predicted"/>
<name>A0A1B1KBE2_RHOOP</name>
<protein>
    <submittedName>
        <fullName evidence="2">AIPR protein</fullName>
    </submittedName>
</protein>
<feature type="domain" description="Abortive phage infection protein C-terminal" evidence="1">
    <location>
        <begin position="257"/>
        <end position="522"/>
    </location>
</feature>
<dbReference type="AlphaFoldDB" id="A0A1B1KBE2"/>
<gene>
    <name evidence="2" type="ORF">R1CP_26255</name>
</gene>
<evidence type="ECO:0000313" key="3">
    <source>
        <dbReference type="Proteomes" id="UP000186108"/>
    </source>
</evidence>
<dbReference type="RefSeq" id="WP_065491890.1">
    <property type="nucleotide sequence ID" value="NZ_CP009111.1"/>
</dbReference>
<reference evidence="2 3" key="1">
    <citation type="submission" date="2014-07" db="EMBL/GenBank/DDBJ databases">
        <authorList>
            <person name="Zhang J.E."/>
            <person name="Yang H."/>
            <person name="Guo J."/>
            <person name="Deng Z."/>
            <person name="Luo H."/>
            <person name="Luo M."/>
            <person name="Zhao B."/>
        </authorList>
    </citation>
    <scope>NUCLEOTIDE SEQUENCE [LARGE SCALE GENOMIC DNA]</scope>
    <source>
        <strain evidence="2 3">1CP</strain>
    </source>
</reference>
<accession>A0A1B1KBE2</accession>